<sequence length="375" mass="42917">MVCDRCGLNIQNGSCRRCLYYSQYLVDLDECDEFAQESVCTMPFELTVYQKDIANRLCSLIEHSDVFLEAVCGAGKTEICLPLIEKTLKDGKCVCWAVPRREIVLELFERFKSYFKTLKIACVCGGRTNDLVAPFVICTTHQLYRYSKQFDLLILDEPDAFPFANNDLLLKFVIYACKNRIVYLSATCNRFLEDLCNSKSVKHLYASLRPSGRLLPIPTYIHTCFPFLRMMIEYRRFKKDHLLIFVPTRRIARILSFLLGVPLVTSQTKNREVHLDHFRKFGGVLVCTTVLERGVTFKKCNVFVLYADHPIFDTASLIQIAGRVERGINPVKGVCMCFFLELTPSLKKSKRALVNANKHATSVLKKLALDHSSAR</sequence>
<dbReference type="Pfam" id="PF00271">
    <property type="entry name" value="Helicase_C"/>
    <property type="match status" value="1"/>
</dbReference>
<keyword evidence="6" id="KW-0378">Hydrolase</keyword>
<dbReference type="InterPro" id="IPR027417">
    <property type="entry name" value="P-loop_NTPase"/>
</dbReference>
<evidence type="ECO:0000259" key="5">
    <source>
        <dbReference type="PROSITE" id="PS51194"/>
    </source>
</evidence>
<dbReference type="PROSITE" id="PS51192">
    <property type="entry name" value="HELICASE_ATP_BIND_1"/>
    <property type="match status" value="1"/>
</dbReference>
<dbReference type="InterPro" id="IPR011545">
    <property type="entry name" value="DEAD/DEAH_box_helicase_dom"/>
</dbReference>
<reference evidence="6" key="1">
    <citation type="submission" date="2011-01" db="EMBL/GenBank/DDBJ databases">
        <authorList>
            <person name="Muzny D."/>
            <person name="Qin X."/>
            <person name="Buhay C."/>
            <person name="Dugan-Rocha S."/>
            <person name="Ding Y."/>
            <person name="Chen G."/>
            <person name="Hawes A."/>
            <person name="Holder M."/>
            <person name="Jhangiani S."/>
            <person name="Johnson A."/>
            <person name="Khan Z."/>
            <person name="Li Z."/>
            <person name="Liu W."/>
            <person name="Liu X."/>
            <person name="Perez L."/>
            <person name="Shen H."/>
            <person name="Wang Q."/>
            <person name="Watt J."/>
            <person name="Xi L."/>
            <person name="Xin Y."/>
            <person name="Zhou J."/>
            <person name="Deng J."/>
            <person name="Jiang H."/>
            <person name="Liu Y."/>
            <person name="Qu J."/>
            <person name="Song X.-Z."/>
            <person name="Zhang L."/>
            <person name="Villasana D."/>
            <person name="Johnson A."/>
            <person name="Liu J."/>
            <person name="Liyanage D."/>
            <person name="Lorensuhewa L."/>
            <person name="Robinson T."/>
            <person name="Song A."/>
            <person name="Song B.-B."/>
            <person name="Dinh H."/>
            <person name="Thornton R."/>
            <person name="Coyle M."/>
            <person name="Francisco L."/>
            <person name="Jackson L."/>
            <person name="Javaid M."/>
            <person name="Korchina V."/>
            <person name="Kovar C."/>
            <person name="Mata R."/>
            <person name="Mathew T."/>
            <person name="Ngo R."/>
            <person name="Nguyen L."/>
            <person name="Nguyen N."/>
            <person name="Okwuonu G."/>
            <person name="Ongeri F."/>
            <person name="Pham C."/>
            <person name="Simmons D."/>
            <person name="Wilczek-Boney K."/>
            <person name="Hale W."/>
            <person name="Jakkamsetti A."/>
            <person name="Pham P."/>
            <person name="Ruth R."/>
            <person name="San Lucas F."/>
            <person name="Warren J."/>
            <person name="Zhang J."/>
            <person name="Zhao Z."/>
            <person name="Zhou C."/>
            <person name="Zhu D."/>
            <person name="Lee S."/>
            <person name="Bess C."/>
            <person name="Blankenburg K."/>
            <person name="Forbes L."/>
            <person name="Fu Q."/>
            <person name="Gubbala S."/>
            <person name="Hirani K."/>
            <person name="Jayaseelan J.C."/>
            <person name="Lara F."/>
            <person name="Munidasa M."/>
            <person name="Palculict T."/>
            <person name="Patil S."/>
            <person name="Pu L.-L."/>
            <person name="Saada N."/>
            <person name="Tang L."/>
            <person name="Weissenberger G."/>
            <person name="Zhu Y."/>
            <person name="Hemphill L."/>
            <person name="Shang Y."/>
            <person name="Youmans B."/>
            <person name="Ayvaz T."/>
            <person name="Ross M."/>
            <person name="Santibanez J."/>
            <person name="Aqrawi P."/>
            <person name="Gross S."/>
            <person name="Joshi V."/>
            <person name="Fowler G."/>
            <person name="Nazareth L."/>
            <person name="Reid J."/>
            <person name="Worley K."/>
            <person name="Petrosino J."/>
            <person name="Highlander S."/>
            <person name="Gibbs R."/>
        </authorList>
    </citation>
    <scope>NUCLEOTIDE SEQUENCE [LARGE SCALE GENOMIC DNA]</scope>
    <source>
        <strain evidence="6">ATCC 19414</strain>
    </source>
</reference>
<dbReference type="PROSITE" id="PS51194">
    <property type="entry name" value="HELICASE_CTER"/>
    <property type="match status" value="1"/>
</dbReference>
<keyword evidence="3" id="KW-0238">DNA-binding</keyword>
<dbReference type="GO" id="GO:0003677">
    <property type="term" value="F:DNA binding"/>
    <property type="evidence" value="ECO:0007669"/>
    <property type="project" value="UniProtKB-KW"/>
</dbReference>
<dbReference type="Proteomes" id="UP000003028">
    <property type="component" value="Unassembled WGS sequence"/>
</dbReference>
<proteinExistence type="predicted"/>
<keyword evidence="1" id="KW-0547">Nucleotide-binding</keyword>
<dbReference type="Pfam" id="PF00270">
    <property type="entry name" value="DEAD"/>
    <property type="match status" value="1"/>
</dbReference>
<keyword evidence="7" id="KW-1185">Reference proteome</keyword>
<dbReference type="InterPro" id="IPR001650">
    <property type="entry name" value="Helicase_C-like"/>
</dbReference>
<dbReference type="GO" id="GO:0006310">
    <property type="term" value="P:DNA recombination"/>
    <property type="evidence" value="ECO:0007669"/>
    <property type="project" value="TreeGrafter"/>
</dbReference>
<dbReference type="PANTHER" id="PTHR30580">
    <property type="entry name" value="PRIMOSOMAL PROTEIN N"/>
    <property type="match status" value="1"/>
</dbReference>
<keyword evidence="2" id="KW-0067">ATP-binding</keyword>
<dbReference type="GO" id="GO:0043138">
    <property type="term" value="F:3'-5' DNA helicase activity"/>
    <property type="evidence" value="ECO:0007669"/>
    <property type="project" value="TreeGrafter"/>
</dbReference>
<feature type="domain" description="Helicase C-terminal" evidence="5">
    <location>
        <begin position="226"/>
        <end position="368"/>
    </location>
</feature>
<dbReference type="EMBL" id="ACLK02000002">
    <property type="protein sequence ID" value="EFY08709.1"/>
    <property type="molecule type" value="Genomic_DNA"/>
</dbReference>
<dbReference type="SUPFAM" id="SSF52540">
    <property type="entry name" value="P-loop containing nucleoside triphosphate hydrolases"/>
    <property type="match status" value="1"/>
</dbReference>
<dbReference type="PANTHER" id="PTHR30580:SF1">
    <property type="entry name" value="COMF OPERON PROTEIN 1"/>
    <property type="match status" value="1"/>
</dbReference>
<comment type="caution">
    <text evidence="6">The sequence shown here is derived from an EMBL/GenBank/DDBJ whole genome shotgun (WGS) entry which is preliminary data.</text>
</comment>
<dbReference type="SMART" id="SM00487">
    <property type="entry name" value="DEXDc"/>
    <property type="match status" value="1"/>
</dbReference>
<evidence type="ECO:0000313" key="6">
    <source>
        <dbReference type="EMBL" id="EFY08709.1"/>
    </source>
</evidence>
<dbReference type="GO" id="GO:0006302">
    <property type="term" value="P:double-strand break repair"/>
    <property type="evidence" value="ECO:0007669"/>
    <property type="project" value="TreeGrafter"/>
</dbReference>
<feature type="domain" description="Helicase ATP-binding" evidence="4">
    <location>
        <begin position="57"/>
        <end position="206"/>
    </location>
</feature>
<evidence type="ECO:0000256" key="3">
    <source>
        <dbReference type="ARBA" id="ARBA00023125"/>
    </source>
</evidence>
<dbReference type="AlphaFoldDB" id="E7FX61"/>
<dbReference type="GO" id="GO:0006270">
    <property type="term" value="P:DNA replication initiation"/>
    <property type="evidence" value="ECO:0007669"/>
    <property type="project" value="TreeGrafter"/>
</dbReference>
<dbReference type="STRING" id="1648.A2I91_01105"/>
<dbReference type="CDD" id="cd18785">
    <property type="entry name" value="SF2_C"/>
    <property type="match status" value="1"/>
</dbReference>
<organism evidence="6 7">
    <name type="scientific">Erysipelothrix rhusiopathiae ATCC 19414</name>
    <dbReference type="NCBI Taxonomy" id="525280"/>
    <lineage>
        <taxon>Bacteria</taxon>
        <taxon>Bacillati</taxon>
        <taxon>Bacillota</taxon>
        <taxon>Erysipelotrichia</taxon>
        <taxon>Erysipelotrichales</taxon>
        <taxon>Erysipelotrichaceae</taxon>
        <taxon>Erysipelothrix</taxon>
    </lineage>
</organism>
<name>E7FX61_ERYRH</name>
<dbReference type="Gene3D" id="3.40.50.300">
    <property type="entry name" value="P-loop containing nucleotide triphosphate hydrolases"/>
    <property type="match status" value="2"/>
</dbReference>
<evidence type="ECO:0000256" key="2">
    <source>
        <dbReference type="ARBA" id="ARBA00022840"/>
    </source>
</evidence>
<dbReference type="InterPro" id="IPR014001">
    <property type="entry name" value="Helicase_ATP-bd"/>
</dbReference>
<evidence type="ECO:0000313" key="7">
    <source>
        <dbReference type="Proteomes" id="UP000003028"/>
    </source>
</evidence>
<evidence type="ECO:0000256" key="1">
    <source>
        <dbReference type="ARBA" id="ARBA00022741"/>
    </source>
</evidence>
<evidence type="ECO:0000259" key="4">
    <source>
        <dbReference type="PROSITE" id="PS51192"/>
    </source>
</evidence>
<gene>
    <name evidence="6" type="ORF">HMPREF0357_10816</name>
</gene>
<keyword evidence="6" id="KW-0347">Helicase</keyword>
<protein>
    <submittedName>
        <fullName evidence="6">DEAD/DEAH box helicase</fullName>
    </submittedName>
</protein>
<accession>E7FX61</accession>
<dbReference type="GO" id="GO:0005524">
    <property type="term" value="F:ATP binding"/>
    <property type="evidence" value="ECO:0007669"/>
    <property type="project" value="UniProtKB-KW"/>
</dbReference>